<feature type="compositionally biased region" description="Low complexity" evidence="6">
    <location>
        <begin position="352"/>
        <end position="369"/>
    </location>
</feature>
<dbReference type="Proteomes" id="UP000054558">
    <property type="component" value="Unassembled WGS sequence"/>
</dbReference>
<evidence type="ECO:0000256" key="5">
    <source>
        <dbReference type="ARBA" id="ARBA00023136"/>
    </source>
</evidence>
<evidence type="ECO:0000256" key="6">
    <source>
        <dbReference type="SAM" id="MobiDB-lite"/>
    </source>
</evidence>
<feature type="region of interest" description="Disordered" evidence="6">
    <location>
        <begin position="342"/>
        <end position="374"/>
    </location>
</feature>
<protein>
    <recommendedName>
        <fullName evidence="10">Protein odr-4 homolog</fullName>
    </recommendedName>
</protein>
<evidence type="ECO:0000313" key="8">
    <source>
        <dbReference type="EMBL" id="GAQ81550.1"/>
    </source>
</evidence>
<evidence type="ECO:0000256" key="4">
    <source>
        <dbReference type="ARBA" id="ARBA00022989"/>
    </source>
</evidence>
<feature type="transmembrane region" description="Helical" evidence="7">
    <location>
        <begin position="482"/>
        <end position="501"/>
    </location>
</feature>
<keyword evidence="4 7" id="KW-1133">Transmembrane helix</keyword>
<evidence type="ECO:0000313" key="9">
    <source>
        <dbReference type="Proteomes" id="UP000054558"/>
    </source>
</evidence>
<dbReference type="Pfam" id="PF14778">
    <property type="entry name" value="ODR4-like"/>
    <property type="match status" value="1"/>
</dbReference>
<evidence type="ECO:0000256" key="7">
    <source>
        <dbReference type="SAM" id="Phobius"/>
    </source>
</evidence>
<dbReference type="GO" id="GO:0008104">
    <property type="term" value="P:intracellular protein localization"/>
    <property type="evidence" value="ECO:0000318"/>
    <property type="project" value="GO_Central"/>
</dbReference>
<evidence type="ECO:0008006" key="10">
    <source>
        <dbReference type="Google" id="ProtNLM"/>
    </source>
</evidence>
<feature type="region of interest" description="Disordered" evidence="6">
    <location>
        <begin position="50"/>
        <end position="76"/>
    </location>
</feature>
<dbReference type="EMBL" id="DF237032">
    <property type="protein sequence ID" value="GAQ81550.1"/>
    <property type="molecule type" value="Genomic_DNA"/>
</dbReference>
<evidence type="ECO:0000256" key="3">
    <source>
        <dbReference type="ARBA" id="ARBA00022692"/>
    </source>
</evidence>
<evidence type="ECO:0000256" key="1">
    <source>
        <dbReference type="ARBA" id="ARBA00004370"/>
    </source>
</evidence>
<evidence type="ECO:0000256" key="2">
    <source>
        <dbReference type="ARBA" id="ARBA00010131"/>
    </source>
</evidence>
<sequence>MVRSVLAEVEHVENEIERLLKQSTATQTGLLVGKVSVAYRDHVYALLPTPPSESTTNVVDTSGASKKGGKGEAPLQVDPEWIGEHTRQVSRMLPGGLAVLGIYAICSEAALKAAGAALWEALTATATSASPRIISQDAGAEWLLLHVSRQPRKCTCRSGPVGLPSASGFQSLRPCELKFGHNLNTLHCLQAVYRIDLRLPIRSGSSTLFVSSVEGAISSETTRLGAAECTVDGALTDSTQTVAALRTPSPEPEPDSQTAESLPTHQVHFFARPSWASEAGAKMGEELREKPGAVVGHVALSGAVHVRTYSHPKQTVGEALVDLKTDVARSLRARLELLVEEADRAEEESEHAATSAATSAPGEGASGAEKSQPRHALLEDAVRRFGEGMPRRVLVPWLEGVRLSEYLIGSESVAEAAERCKEMLGPSFASGSDLVEVERPAAPEKTAQQQSEPQKSTVLEGVRTGSSSVKGKQEAVCSQTTLAAAVGALAVTLLAVSLAYVSR</sequence>
<feature type="compositionally biased region" description="Polar residues" evidence="6">
    <location>
        <begin position="52"/>
        <end position="64"/>
    </location>
</feature>
<proteinExistence type="inferred from homology"/>
<keyword evidence="3 7" id="KW-0812">Transmembrane</keyword>
<gene>
    <name evidence="8" type="ORF">KFL_000830320</name>
</gene>
<keyword evidence="5 7" id="KW-0472">Membrane</keyword>
<comment type="similarity">
    <text evidence="2">Belongs to the ODR-4 family.</text>
</comment>
<comment type="subcellular location">
    <subcellularLocation>
        <location evidence="1">Membrane</location>
    </subcellularLocation>
</comment>
<dbReference type="PANTHER" id="PTHR33966:SF1">
    <property type="entry name" value="PROTEIN ODR-4 HOMOLOG"/>
    <property type="match status" value="1"/>
</dbReference>
<dbReference type="PANTHER" id="PTHR33966">
    <property type="entry name" value="PROTEIN ODR-4 HOMOLOG"/>
    <property type="match status" value="1"/>
</dbReference>
<dbReference type="AlphaFoldDB" id="A0A1Y1HSE3"/>
<dbReference type="InterPro" id="IPR029454">
    <property type="entry name" value="ODR-4-like"/>
</dbReference>
<feature type="region of interest" description="Disordered" evidence="6">
    <location>
        <begin position="439"/>
        <end position="465"/>
    </location>
</feature>
<name>A0A1Y1HSE3_KLENI</name>
<dbReference type="OMA" id="FNEPPRR"/>
<accession>A0A1Y1HSE3</accession>
<feature type="compositionally biased region" description="Polar residues" evidence="6">
    <location>
        <begin position="446"/>
        <end position="457"/>
    </location>
</feature>
<dbReference type="GO" id="GO:0016020">
    <property type="term" value="C:membrane"/>
    <property type="evidence" value="ECO:0007669"/>
    <property type="project" value="UniProtKB-SubCell"/>
</dbReference>
<dbReference type="OrthoDB" id="21458at2759"/>
<keyword evidence="9" id="KW-1185">Reference proteome</keyword>
<reference evidence="8 9" key="1">
    <citation type="journal article" date="2014" name="Nat. Commun.">
        <title>Klebsormidium flaccidum genome reveals primary factors for plant terrestrial adaptation.</title>
        <authorList>
            <person name="Hori K."/>
            <person name="Maruyama F."/>
            <person name="Fujisawa T."/>
            <person name="Togashi T."/>
            <person name="Yamamoto N."/>
            <person name="Seo M."/>
            <person name="Sato S."/>
            <person name="Yamada T."/>
            <person name="Mori H."/>
            <person name="Tajima N."/>
            <person name="Moriyama T."/>
            <person name="Ikeuchi M."/>
            <person name="Watanabe M."/>
            <person name="Wada H."/>
            <person name="Kobayashi K."/>
            <person name="Saito M."/>
            <person name="Masuda T."/>
            <person name="Sasaki-Sekimoto Y."/>
            <person name="Mashiguchi K."/>
            <person name="Awai K."/>
            <person name="Shimojima M."/>
            <person name="Masuda S."/>
            <person name="Iwai M."/>
            <person name="Nobusawa T."/>
            <person name="Narise T."/>
            <person name="Kondo S."/>
            <person name="Saito H."/>
            <person name="Sato R."/>
            <person name="Murakawa M."/>
            <person name="Ihara Y."/>
            <person name="Oshima-Yamada Y."/>
            <person name="Ohtaka K."/>
            <person name="Satoh M."/>
            <person name="Sonobe K."/>
            <person name="Ishii M."/>
            <person name="Ohtani R."/>
            <person name="Kanamori-Sato M."/>
            <person name="Honoki R."/>
            <person name="Miyazaki D."/>
            <person name="Mochizuki H."/>
            <person name="Umetsu J."/>
            <person name="Higashi K."/>
            <person name="Shibata D."/>
            <person name="Kamiya Y."/>
            <person name="Sato N."/>
            <person name="Nakamura Y."/>
            <person name="Tabata S."/>
            <person name="Ida S."/>
            <person name="Kurokawa K."/>
            <person name="Ohta H."/>
        </authorList>
    </citation>
    <scope>NUCLEOTIDE SEQUENCE [LARGE SCALE GENOMIC DNA]</scope>
    <source>
        <strain evidence="8 9">NIES-2285</strain>
    </source>
</reference>
<organism evidence="8 9">
    <name type="scientific">Klebsormidium nitens</name>
    <name type="common">Green alga</name>
    <name type="synonym">Ulothrix nitens</name>
    <dbReference type="NCBI Taxonomy" id="105231"/>
    <lineage>
        <taxon>Eukaryota</taxon>
        <taxon>Viridiplantae</taxon>
        <taxon>Streptophyta</taxon>
        <taxon>Klebsormidiophyceae</taxon>
        <taxon>Klebsormidiales</taxon>
        <taxon>Klebsormidiaceae</taxon>
        <taxon>Klebsormidium</taxon>
    </lineage>
</organism>